<evidence type="ECO:0000256" key="1">
    <source>
        <dbReference type="SAM" id="Phobius"/>
    </source>
</evidence>
<protein>
    <recommendedName>
        <fullName evidence="4">RiboL-PSP-HEPN domain-containing protein</fullName>
    </recommendedName>
</protein>
<evidence type="ECO:0000313" key="3">
    <source>
        <dbReference type="Proteomes" id="UP001501752"/>
    </source>
</evidence>
<dbReference type="Proteomes" id="UP001501752">
    <property type="component" value="Unassembled WGS sequence"/>
</dbReference>
<reference evidence="3" key="1">
    <citation type="journal article" date="2019" name="Int. J. Syst. Evol. Microbiol.">
        <title>The Global Catalogue of Microorganisms (GCM) 10K type strain sequencing project: providing services to taxonomists for standard genome sequencing and annotation.</title>
        <authorList>
            <consortium name="The Broad Institute Genomics Platform"/>
            <consortium name="The Broad Institute Genome Sequencing Center for Infectious Disease"/>
            <person name="Wu L."/>
            <person name="Ma J."/>
        </authorList>
    </citation>
    <scope>NUCLEOTIDE SEQUENCE [LARGE SCALE GENOMIC DNA]</scope>
    <source>
        <strain evidence="3">JCM 13006</strain>
    </source>
</reference>
<dbReference type="EMBL" id="BAABIS010000001">
    <property type="protein sequence ID" value="GAA4857077.1"/>
    <property type="molecule type" value="Genomic_DNA"/>
</dbReference>
<evidence type="ECO:0000313" key="2">
    <source>
        <dbReference type="EMBL" id="GAA4857077.1"/>
    </source>
</evidence>
<keyword evidence="1" id="KW-0472">Membrane</keyword>
<keyword evidence="1" id="KW-0812">Transmembrane</keyword>
<evidence type="ECO:0008006" key="4">
    <source>
        <dbReference type="Google" id="ProtNLM"/>
    </source>
</evidence>
<feature type="transmembrane region" description="Helical" evidence="1">
    <location>
        <begin position="76"/>
        <end position="100"/>
    </location>
</feature>
<keyword evidence="1" id="KW-1133">Transmembrane helix</keyword>
<proteinExistence type="predicted"/>
<keyword evidence="3" id="KW-1185">Reference proteome</keyword>
<organism evidence="2 3">
    <name type="scientific">Kitasatospora terrestris</name>
    <dbReference type="NCBI Taxonomy" id="258051"/>
    <lineage>
        <taxon>Bacteria</taxon>
        <taxon>Bacillati</taxon>
        <taxon>Actinomycetota</taxon>
        <taxon>Actinomycetes</taxon>
        <taxon>Kitasatosporales</taxon>
        <taxon>Streptomycetaceae</taxon>
        <taxon>Kitasatospora</taxon>
    </lineage>
</organism>
<gene>
    <name evidence="2" type="ORF">GCM10023235_38340</name>
</gene>
<name>A0ABP9DUE1_9ACTN</name>
<sequence length="250" mass="27411">MMTGSNQKGYETFTPEAVEEVQRATSRIQRELLIKARLVADARNSDKVTRIDVYRAERAMADSAPEVRSRRVQSSWLSSLAPAVGALGSLALALAVYWLIGLNEKSSKVSLLFAAGATTASFVGAAFSVWTHRAERNERLEIAAASRGSRPTRDEQRWELVATWADIERMLTESIPRESDRHAPVGIIVRDYARRSGLGEEFIEDINRALSARNKVAHGAAGDLTGSDLESALAAAKRLKSEISQQVSEN</sequence>
<accession>A0ABP9DUE1</accession>
<comment type="caution">
    <text evidence="2">The sequence shown here is derived from an EMBL/GenBank/DDBJ whole genome shotgun (WGS) entry which is preliminary data.</text>
</comment>
<feature type="transmembrane region" description="Helical" evidence="1">
    <location>
        <begin position="112"/>
        <end position="130"/>
    </location>
</feature>